<dbReference type="InterPro" id="IPR050490">
    <property type="entry name" value="Bact_solute-bd_prot1"/>
</dbReference>
<dbReference type="Gene3D" id="3.40.190.10">
    <property type="entry name" value="Periplasmic binding protein-like II"/>
    <property type="match status" value="2"/>
</dbReference>
<organism evidence="7 8">
    <name type="scientific">Cohnella fermenti</name>
    <dbReference type="NCBI Taxonomy" id="2565925"/>
    <lineage>
        <taxon>Bacteria</taxon>
        <taxon>Bacillati</taxon>
        <taxon>Bacillota</taxon>
        <taxon>Bacilli</taxon>
        <taxon>Bacillales</taxon>
        <taxon>Paenibacillaceae</taxon>
        <taxon>Cohnella</taxon>
    </lineage>
</organism>
<dbReference type="OrthoDB" id="9787283at2"/>
<keyword evidence="3" id="KW-0472">Membrane</keyword>
<keyword evidence="8" id="KW-1185">Reference proteome</keyword>
<dbReference type="PANTHER" id="PTHR43649:SF33">
    <property type="entry name" value="POLYGALACTURONAN_RHAMNOGALACTURONAN-BINDING PROTEIN YTCQ"/>
    <property type="match status" value="1"/>
</dbReference>
<feature type="signal peptide" evidence="6">
    <location>
        <begin position="1"/>
        <end position="24"/>
    </location>
</feature>
<feature type="chain" id="PRO_5038590928" evidence="6">
    <location>
        <begin position="25"/>
        <end position="540"/>
    </location>
</feature>
<dbReference type="EMBL" id="SSOB01000037">
    <property type="protein sequence ID" value="THF74810.1"/>
    <property type="molecule type" value="Genomic_DNA"/>
</dbReference>
<evidence type="ECO:0000256" key="5">
    <source>
        <dbReference type="ARBA" id="ARBA00023288"/>
    </source>
</evidence>
<evidence type="ECO:0000256" key="4">
    <source>
        <dbReference type="ARBA" id="ARBA00023139"/>
    </source>
</evidence>
<gene>
    <name evidence="7" type="ORF">E6C55_23790</name>
</gene>
<dbReference type="InterPro" id="IPR006059">
    <property type="entry name" value="SBP"/>
</dbReference>
<dbReference type="RefSeq" id="WP_136372323.1">
    <property type="nucleotide sequence ID" value="NZ_SSOB01000037.1"/>
</dbReference>
<evidence type="ECO:0000256" key="1">
    <source>
        <dbReference type="ARBA" id="ARBA00022475"/>
    </source>
</evidence>
<keyword evidence="4" id="KW-0564">Palmitate</keyword>
<evidence type="ECO:0000256" key="2">
    <source>
        <dbReference type="ARBA" id="ARBA00022729"/>
    </source>
</evidence>
<dbReference type="PANTHER" id="PTHR43649">
    <property type="entry name" value="ARABINOSE-BINDING PROTEIN-RELATED"/>
    <property type="match status" value="1"/>
</dbReference>
<evidence type="ECO:0000256" key="6">
    <source>
        <dbReference type="SAM" id="SignalP"/>
    </source>
</evidence>
<reference evidence="7 8" key="1">
    <citation type="submission" date="2019-04" db="EMBL/GenBank/DDBJ databases">
        <title>Cohnella sp. nov. isolated from preserved vegetables.</title>
        <authorList>
            <person name="Lin S.-Y."/>
            <person name="Hung M.-H."/>
            <person name="Young C.-C."/>
        </authorList>
    </citation>
    <scope>NUCLEOTIDE SEQUENCE [LARGE SCALE GENOMIC DNA]</scope>
    <source>
        <strain evidence="7 8">CC-MHH1044</strain>
    </source>
</reference>
<dbReference type="AlphaFoldDB" id="A0A4S4BKZ2"/>
<evidence type="ECO:0000313" key="7">
    <source>
        <dbReference type="EMBL" id="THF74810.1"/>
    </source>
</evidence>
<proteinExistence type="predicted"/>
<comment type="caution">
    <text evidence="7">The sequence shown here is derived from an EMBL/GenBank/DDBJ whole genome shotgun (WGS) entry which is preliminary data.</text>
</comment>
<keyword evidence="5" id="KW-0449">Lipoprotein</keyword>
<name>A0A4S4BKZ2_9BACL</name>
<dbReference type="SUPFAM" id="SSF53850">
    <property type="entry name" value="Periplasmic binding protein-like II"/>
    <property type="match status" value="1"/>
</dbReference>
<keyword evidence="1" id="KW-1003">Cell membrane</keyword>
<protein>
    <submittedName>
        <fullName evidence="7">ABC transporter substrate-binding protein</fullName>
    </submittedName>
</protein>
<dbReference type="PROSITE" id="PS51257">
    <property type="entry name" value="PROKAR_LIPOPROTEIN"/>
    <property type="match status" value="1"/>
</dbReference>
<sequence>MLRTKALLAAIGAALTLTTLGCSANSSDNTPATTAGGSSAASPAASSAAASSAAPAELNMLISKASTHGDYDTMLVWQEYEKISGIHINWNAVPDSDFAEKRNILLAGGSLPDAIFRAQLSNADLAARGGDGTFIPLNDLIDQYAPNFKKLMEDHPDVKKAITQADGNIYSLPYYSEFQSANYGYKMFANQVWMDKLGAKLPTTTDEFYDLLVAFKNGDSNGNGVADEIPLTAPGISAIVDSLKGFWGLGTRGGLVHPWVDIDESTGSLRFTPTDERYKSLLEYIAKLYKEKLLDPEIFTMDNAKLTAKGEANTVGAFVFANPVPIGNTHKNDYTGMNALKGPYGDQLIAAVNPLVRASGAFVITSADKYPEATMKWVDYWYSDEGSRLYLMGVEGKTYTKGADGTYQYVDEITNNPNGLTLDEAAGQYLAWPGGSFPGIQSSAYTKSGSSFPSAVAATELVKDHFPTEVWPEFTYTQEETDLLSSVGNDISTYIGEMRVKFITGEVPFTDWDKYVSTLNKMGLSQYMDAYSQAYERYSN</sequence>
<dbReference type="Proteomes" id="UP000310636">
    <property type="component" value="Unassembled WGS sequence"/>
</dbReference>
<evidence type="ECO:0000313" key="8">
    <source>
        <dbReference type="Proteomes" id="UP000310636"/>
    </source>
</evidence>
<evidence type="ECO:0000256" key="3">
    <source>
        <dbReference type="ARBA" id="ARBA00023136"/>
    </source>
</evidence>
<accession>A0A4S4BKZ2</accession>
<keyword evidence="2 6" id="KW-0732">Signal</keyword>
<dbReference type="Pfam" id="PF01547">
    <property type="entry name" value="SBP_bac_1"/>
    <property type="match status" value="1"/>
</dbReference>